<dbReference type="Gene3D" id="3.30.565.10">
    <property type="entry name" value="Histidine kinase-like ATPase, C-terminal domain"/>
    <property type="match status" value="1"/>
</dbReference>
<evidence type="ECO:0000256" key="8">
    <source>
        <dbReference type="SAM" id="MobiDB-lite"/>
    </source>
</evidence>
<dbReference type="NCBIfam" id="TIGR00229">
    <property type="entry name" value="sensory_box"/>
    <property type="match status" value="1"/>
</dbReference>
<feature type="modified residue" description="4-aspartylphosphate" evidence="6">
    <location>
        <position position="847"/>
    </location>
</feature>
<keyword evidence="7" id="KW-0175">Coiled coil</keyword>
<dbReference type="PANTHER" id="PTHR43047">
    <property type="entry name" value="TWO-COMPONENT HISTIDINE PROTEIN KINASE"/>
    <property type="match status" value="1"/>
</dbReference>
<dbReference type="PROSITE" id="PS50110">
    <property type="entry name" value="RESPONSE_REGULATORY"/>
    <property type="match status" value="1"/>
</dbReference>
<feature type="region of interest" description="Disordered" evidence="8">
    <location>
        <begin position="1"/>
        <end position="36"/>
    </location>
</feature>
<dbReference type="FunFam" id="3.30.565.10:FF:000049">
    <property type="entry name" value="Two-component sensor histidine kinase"/>
    <property type="match status" value="1"/>
</dbReference>
<dbReference type="GO" id="GO:0005886">
    <property type="term" value="C:plasma membrane"/>
    <property type="evidence" value="ECO:0007669"/>
    <property type="project" value="TreeGrafter"/>
</dbReference>
<dbReference type="Gene3D" id="1.10.287.130">
    <property type="match status" value="1"/>
</dbReference>
<dbReference type="PROSITE" id="PS50109">
    <property type="entry name" value="HIS_KIN"/>
    <property type="match status" value="1"/>
</dbReference>
<gene>
    <name evidence="12" type="ORF">CHT98_10445</name>
</gene>
<protein>
    <recommendedName>
        <fullName evidence="2">histidine kinase</fullName>
        <ecNumber evidence="2">2.7.13.3</ecNumber>
    </recommendedName>
</protein>
<feature type="compositionally biased region" description="Low complexity" evidence="8">
    <location>
        <begin position="18"/>
        <end position="31"/>
    </location>
</feature>
<dbReference type="PROSITE" id="PS50113">
    <property type="entry name" value="PAC"/>
    <property type="match status" value="1"/>
</dbReference>
<dbReference type="CDD" id="cd00082">
    <property type="entry name" value="HisKA"/>
    <property type="match status" value="1"/>
</dbReference>
<dbReference type="RefSeq" id="WP_094303150.1">
    <property type="nucleotide sequence ID" value="NZ_NOWT01000007.1"/>
</dbReference>
<evidence type="ECO:0000256" key="2">
    <source>
        <dbReference type="ARBA" id="ARBA00012438"/>
    </source>
</evidence>
<evidence type="ECO:0000313" key="12">
    <source>
        <dbReference type="EMBL" id="OYD84465.1"/>
    </source>
</evidence>
<dbReference type="CDD" id="cd00130">
    <property type="entry name" value="PAS"/>
    <property type="match status" value="1"/>
</dbReference>
<dbReference type="GO" id="GO:0000155">
    <property type="term" value="F:phosphorelay sensor kinase activity"/>
    <property type="evidence" value="ECO:0007669"/>
    <property type="project" value="InterPro"/>
</dbReference>
<dbReference type="Pfam" id="PF08448">
    <property type="entry name" value="PAS_4"/>
    <property type="match status" value="1"/>
</dbReference>
<dbReference type="NCBIfam" id="NF041832">
    <property type="entry name" value="near_NosP_CTERM"/>
    <property type="match status" value="1"/>
</dbReference>
<accession>A0A235HH05</accession>
<dbReference type="GO" id="GO:0009927">
    <property type="term" value="F:histidine phosphotransfer kinase activity"/>
    <property type="evidence" value="ECO:0007669"/>
    <property type="project" value="TreeGrafter"/>
</dbReference>
<dbReference type="InterPro" id="IPR011006">
    <property type="entry name" value="CheY-like_superfamily"/>
</dbReference>
<dbReference type="SMART" id="SM00091">
    <property type="entry name" value="PAS"/>
    <property type="match status" value="3"/>
</dbReference>
<comment type="catalytic activity">
    <reaction evidence="1">
        <text>ATP + protein L-histidine = ADP + protein N-phospho-L-histidine.</text>
        <dbReference type="EC" id="2.7.13.3"/>
    </reaction>
</comment>
<dbReference type="EMBL" id="NOWT01000007">
    <property type="protein sequence ID" value="OYD84465.1"/>
    <property type="molecule type" value="Genomic_DNA"/>
</dbReference>
<evidence type="ECO:0000256" key="5">
    <source>
        <dbReference type="ARBA" id="ARBA00022777"/>
    </source>
</evidence>
<dbReference type="SMART" id="SM00388">
    <property type="entry name" value="HisKA"/>
    <property type="match status" value="1"/>
</dbReference>
<dbReference type="Pfam" id="PF00072">
    <property type="entry name" value="Response_reg"/>
    <property type="match status" value="1"/>
</dbReference>
<name>A0A235HH05_AZOBR</name>
<dbReference type="Proteomes" id="UP000215367">
    <property type="component" value="Unassembled WGS sequence"/>
</dbReference>
<evidence type="ECO:0000256" key="6">
    <source>
        <dbReference type="PROSITE-ProRule" id="PRU00169"/>
    </source>
</evidence>
<keyword evidence="5" id="KW-0418">Kinase</keyword>
<evidence type="ECO:0000256" key="3">
    <source>
        <dbReference type="ARBA" id="ARBA00022553"/>
    </source>
</evidence>
<feature type="domain" description="Histidine kinase" evidence="9">
    <location>
        <begin position="549"/>
        <end position="775"/>
    </location>
</feature>
<sequence>MTLIFDWREPSRPPADQPSANSPPAARPSSSDEQSRLEALERENAKLRRINQVLMDRVERSMDVQGGAFSLFQTAIVLEQKVRERTLELERALRELEDSHRALARAKELADTMRGRLSEAIESVNEGFAIFDSDDRLVLCNSKYLALWPEIRDRIVPGIRFQEIAELAASSRTIADAYPRPDRWLSERLAQHRALKGPYVYRLADGRWVQVNERRTRDGGVVGVYTDITDIKEHETRRRERELAEKSALLQATLDNIAQGVGVYDRDQRLVAWNERFTGLLRLPANVAERGAGFADFVLHHAALGDHGLSLKALMMPSCLVEQPWLDDTVLEISRNPMPGGGFVLTFTDITERKRAEQALRDSEERIRLVTDAVPALIAYVDAEQRFRFVNKAYEGWFNRKREEIEGQPMWAALGDLYYEVRRSYVLRALAGEEVTFDLELPGENGSPRYAVATYIPHFGERRGSGKPEVLGYFGLIHDITERRMAAEALADAKDSLERRVVERTAELTRLNGQLQQEIAERIAAEEALRLAKAEAEQANLSKTRFLAAASHDLLQPLNAARLFVSALGDLEQPEPNRGLVDNIDVALASVEDLLSALLDISKLDAGAVRPEIADFPIKSLFGALATEYAAVAKERGLDLCVVPSHAVVRSDIRLLRRILQNFLSNALRYTQAKRAAKRGAESGAGRVLVGCRRTPEGLRIEVWDTGPGVPADKLGEIFQEFRRLDTPCANERVRGMGLGLAIVERVARMLDHPITVRSQPGRGSVFAVTVPFGRYARPVRALEAPVQTASNRLAGTRVLVIDNEPAVLAGMRALLEGWGCSVATAASGDEALAGLGAVAPDVLFADYHLDDGVIGFTEIARVRERCGADLPSVLITANRTAEVVEEAQARGCHVLNKPVRPAQLRAVMTGLLA</sequence>
<dbReference type="SMART" id="SM00448">
    <property type="entry name" value="REC"/>
    <property type="match status" value="1"/>
</dbReference>
<dbReference type="InterPro" id="IPR004358">
    <property type="entry name" value="Sig_transdc_His_kin-like_C"/>
</dbReference>
<dbReference type="SUPFAM" id="SSF55874">
    <property type="entry name" value="ATPase domain of HSP90 chaperone/DNA topoisomerase II/histidine kinase"/>
    <property type="match status" value="1"/>
</dbReference>
<evidence type="ECO:0000256" key="7">
    <source>
        <dbReference type="SAM" id="Coils"/>
    </source>
</evidence>
<dbReference type="FunFam" id="1.10.287.130:FF:000063">
    <property type="entry name" value="Hybrid sensor histidine kinase/response regulator"/>
    <property type="match status" value="1"/>
</dbReference>
<dbReference type="SUPFAM" id="SSF47384">
    <property type="entry name" value="Homodimeric domain of signal transducing histidine kinase"/>
    <property type="match status" value="1"/>
</dbReference>
<dbReference type="InterPro" id="IPR000014">
    <property type="entry name" value="PAS"/>
</dbReference>
<feature type="coiled-coil region" evidence="7">
    <location>
        <begin position="494"/>
        <end position="535"/>
    </location>
</feature>
<evidence type="ECO:0000313" key="13">
    <source>
        <dbReference type="Proteomes" id="UP000215367"/>
    </source>
</evidence>
<evidence type="ECO:0000256" key="4">
    <source>
        <dbReference type="ARBA" id="ARBA00022679"/>
    </source>
</evidence>
<dbReference type="CDD" id="cd00156">
    <property type="entry name" value="REC"/>
    <property type="match status" value="1"/>
</dbReference>
<organism evidence="12 13">
    <name type="scientific">Azospirillum brasilense</name>
    <dbReference type="NCBI Taxonomy" id="192"/>
    <lineage>
        <taxon>Bacteria</taxon>
        <taxon>Pseudomonadati</taxon>
        <taxon>Pseudomonadota</taxon>
        <taxon>Alphaproteobacteria</taxon>
        <taxon>Rhodospirillales</taxon>
        <taxon>Azospirillaceae</taxon>
        <taxon>Azospirillum</taxon>
    </lineage>
</organism>
<evidence type="ECO:0000259" key="10">
    <source>
        <dbReference type="PROSITE" id="PS50110"/>
    </source>
</evidence>
<keyword evidence="3 6" id="KW-0597">Phosphoprotein</keyword>
<feature type="domain" description="Response regulatory" evidence="10">
    <location>
        <begin position="798"/>
        <end position="913"/>
    </location>
</feature>
<dbReference type="Pfam" id="PF02518">
    <property type="entry name" value="HATPase_c"/>
    <property type="match status" value="1"/>
</dbReference>
<reference evidence="12 13" key="1">
    <citation type="submission" date="2017-07" db="EMBL/GenBank/DDBJ databases">
        <title>Whole genome sequence of Azospirillum brasilense 2A1, a potential biofertilizer strain.</title>
        <authorList>
            <person name="Fontana C.A."/>
            <person name="Toffoli L.M."/>
            <person name="Salazar S.M."/>
            <person name="Puglisi E."/>
            <person name="Pedraza R."/>
            <person name="Bassi D."/>
            <person name="Cocconcelli P.S."/>
        </authorList>
    </citation>
    <scope>NUCLEOTIDE SEQUENCE [LARGE SCALE GENOMIC DNA]</scope>
    <source>
        <strain evidence="12 13">2A1</strain>
    </source>
</reference>
<dbReference type="EC" id="2.7.13.3" evidence="2"/>
<dbReference type="SMART" id="SM00387">
    <property type="entry name" value="HATPase_c"/>
    <property type="match status" value="1"/>
</dbReference>
<dbReference type="PANTHER" id="PTHR43047:SF9">
    <property type="entry name" value="HISTIDINE KINASE"/>
    <property type="match status" value="1"/>
</dbReference>
<dbReference type="SUPFAM" id="SSF52172">
    <property type="entry name" value="CheY-like"/>
    <property type="match status" value="1"/>
</dbReference>
<dbReference type="InterPro" id="IPR003594">
    <property type="entry name" value="HATPase_dom"/>
</dbReference>
<keyword evidence="4" id="KW-0808">Transferase</keyword>
<dbReference type="Gene3D" id="3.40.50.2300">
    <property type="match status" value="1"/>
</dbReference>
<proteinExistence type="predicted"/>
<evidence type="ECO:0000256" key="1">
    <source>
        <dbReference type="ARBA" id="ARBA00000085"/>
    </source>
</evidence>
<dbReference type="InterPro" id="IPR003661">
    <property type="entry name" value="HisK_dim/P_dom"/>
</dbReference>
<feature type="compositionally biased region" description="Basic and acidic residues" evidence="8">
    <location>
        <begin position="1"/>
        <end position="11"/>
    </location>
</feature>
<dbReference type="InterPro" id="IPR013656">
    <property type="entry name" value="PAS_4"/>
</dbReference>
<dbReference type="InterPro" id="IPR001789">
    <property type="entry name" value="Sig_transdc_resp-reg_receiver"/>
</dbReference>
<dbReference type="SUPFAM" id="SSF55785">
    <property type="entry name" value="PYP-like sensor domain (PAS domain)"/>
    <property type="match status" value="3"/>
</dbReference>
<dbReference type="AlphaFoldDB" id="A0A235HH05"/>
<evidence type="ECO:0000259" key="9">
    <source>
        <dbReference type="PROSITE" id="PS50109"/>
    </source>
</evidence>
<dbReference type="Pfam" id="PF12860">
    <property type="entry name" value="PAS_7"/>
    <property type="match status" value="2"/>
</dbReference>
<dbReference type="Gene3D" id="3.30.450.20">
    <property type="entry name" value="PAS domain"/>
    <property type="match status" value="4"/>
</dbReference>
<dbReference type="InterPro" id="IPR005467">
    <property type="entry name" value="His_kinase_dom"/>
</dbReference>
<dbReference type="PRINTS" id="PR00344">
    <property type="entry name" value="BCTRLSENSOR"/>
</dbReference>
<dbReference type="InterPro" id="IPR036097">
    <property type="entry name" value="HisK_dim/P_sf"/>
</dbReference>
<dbReference type="InterPro" id="IPR035965">
    <property type="entry name" value="PAS-like_dom_sf"/>
</dbReference>
<evidence type="ECO:0000259" key="11">
    <source>
        <dbReference type="PROSITE" id="PS50113"/>
    </source>
</evidence>
<feature type="domain" description="PAC" evidence="11">
    <location>
        <begin position="435"/>
        <end position="492"/>
    </location>
</feature>
<comment type="caution">
    <text evidence="12">The sequence shown here is derived from an EMBL/GenBank/DDBJ whole genome shotgun (WGS) entry which is preliminary data.</text>
</comment>
<dbReference type="InterPro" id="IPR036890">
    <property type="entry name" value="HATPase_C_sf"/>
</dbReference>
<dbReference type="InterPro" id="IPR000700">
    <property type="entry name" value="PAS-assoc_C"/>
</dbReference>
<dbReference type="Pfam" id="PF00512">
    <property type="entry name" value="HisKA"/>
    <property type="match status" value="1"/>
</dbReference>